<keyword evidence="2" id="KW-1185">Reference proteome</keyword>
<gene>
    <name evidence="1" type="ORF">CP985_12395</name>
</gene>
<evidence type="ECO:0000313" key="1">
    <source>
        <dbReference type="EMBL" id="RXK13858.1"/>
    </source>
</evidence>
<dbReference type="KEGG" id="amyt:AMYT_0673"/>
<dbReference type="Proteomes" id="UP000290092">
    <property type="component" value="Unassembled WGS sequence"/>
</dbReference>
<reference evidence="1 2" key="1">
    <citation type="submission" date="2017-09" db="EMBL/GenBank/DDBJ databases">
        <title>Genomics of the genus Arcobacter.</title>
        <authorList>
            <person name="Perez-Cataluna A."/>
            <person name="Figueras M.J."/>
            <person name="Salas-Masso N."/>
        </authorList>
    </citation>
    <scope>NUCLEOTIDE SEQUENCE [LARGE SCALE GENOMIC DNA]</scope>
    <source>
        <strain evidence="1 2">CECT 7386</strain>
    </source>
</reference>
<proteinExistence type="predicted"/>
<dbReference type="RefSeq" id="WP_114841145.1">
    <property type="nucleotide sequence ID" value="NZ_CP031219.1"/>
</dbReference>
<comment type="caution">
    <text evidence="1">The sequence shown here is derived from an EMBL/GenBank/DDBJ whole genome shotgun (WGS) entry which is preliminary data.</text>
</comment>
<organism evidence="1 2">
    <name type="scientific">Malaciobacter mytili LMG 24559</name>
    <dbReference type="NCBI Taxonomy" id="1032238"/>
    <lineage>
        <taxon>Bacteria</taxon>
        <taxon>Pseudomonadati</taxon>
        <taxon>Campylobacterota</taxon>
        <taxon>Epsilonproteobacteria</taxon>
        <taxon>Campylobacterales</taxon>
        <taxon>Arcobacteraceae</taxon>
        <taxon>Malaciobacter</taxon>
    </lineage>
</organism>
<protein>
    <submittedName>
        <fullName evidence="1">Uncharacterized protein</fullName>
    </submittedName>
</protein>
<name>A0AAX2AGQ1_9BACT</name>
<dbReference type="EMBL" id="NXID01000054">
    <property type="protein sequence ID" value="RXK13858.1"/>
    <property type="molecule type" value="Genomic_DNA"/>
</dbReference>
<evidence type="ECO:0000313" key="2">
    <source>
        <dbReference type="Proteomes" id="UP000290092"/>
    </source>
</evidence>
<accession>A0AAX2AGQ1</accession>
<dbReference type="AlphaFoldDB" id="A0AAX2AGQ1"/>
<sequence length="187" mass="22268">MIVLKDEIYNNSSVIKPQSAIISKNITQSTEVISSLQNSIILINKDKENFINIKMRLYEIYLEIKNKEELFLVNEEIQDIIDKLSNKQEITKYKNLIKMINLNINFDKVFKNIDEEIRKLNKLEELYFYSIEEISNSIKEFLKTNYKSQIDSYEEYTTFSKKKIKEIKGSFLFSQSNVLQNYLFDLL</sequence>